<keyword evidence="3" id="KW-0812">Transmembrane</keyword>
<gene>
    <name evidence="7" type="ORF">QR98_0073350</name>
</gene>
<sequence length="168" mass="19613">MLIYCYFLFEWWYFTSYGVSFIEQVLINFIAFVTGNDSQRINDNSIDDENQTDYDHSIVWRNPLSLFRGSEYNQLTLATNKEPLTFYDMNLSAQEHQVFFTCESDIDHPDMEIMLTAWRERDPEIRIKSAHKALEKNPGCAPAYILLAEEEAKTVAESWLFALANLAD</sequence>
<dbReference type="Pfam" id="PF04184">
    <property type="entry name" value="ST7"/>
    <property type="match status" value="1"/>
</dbReference>
<dbReference type="InterPro" id="IPR007311">
    <property type="entry name" value="ST7"/>
</dbReference>
<comment type="subcellular location">
    <subcellularLocation>
        <location evidence="1">Membrane</location>
        <topology evidence="1">Multi-pass membrane protein</topology>
    </subcellularLocation>
</comment>
<evidence type="ECO:0000256" key="5">
    <source>
        <dbReference type="ARBA" id="ARBA00023136"/>
    </source>
</evidence>
<proteinExistence type="inferred from homology"/>
<dbReference type="OrthoDB" id="5914722at2759"/>
<evidence type="ECO:0000313" key="8">
    <source>
        <dbReference type="Proteomes" id="UP000616769"/>
    </source>
</evidence>
<keyword evidence="4" id="KW-1133">Transmembrane helix</keyword>
<evidence type="ECO:0000313" key="7">
    <source>
        <dbReference type="EMBL" id="KPM08810.1"/>
    </source>
</evidence>
<dbReference type="Proteomes" id="UP000616769">
    <property type="component" value="Unassembled WGS sequence"/>
</dbReference>
<dbReference type="EMBL" id="JXLN01012739">
    <property type="protein sequence ID" value="KPM08810.1"/>
    <property type="molecule type" value="Genomic_DNA"/>
</dbReference>
<keyword evidence="5" id="KW-0472">Membrane</keyword>
<evidence type="ECO:0000256" key="4">
    <source>
        <dbReference type="ARBA" id="ARBA00022989"/>
    </source>
</evidence>
<dbReference type="AlphaFoldDB" id="A0A132AEF0"/>
<accession>A0A132AEF0</accession>
<evidence type="ECO:0000256" key="6">
    <source>
        <dbReference type="ARBA" id="ARBA00040270"/>
    </source>
</evidence>
<dbReference type="PANTHER" id="PTHR12745:SF6">
    <property type="entry name" value="PROTEIN ST7 HOMOLOG"/>
    <property type="match status" value="1"/>
</dbReference>
<dbReference type="GO" id="GO:0016020">
    <property type="term" value="C:membrane"/>
    <property type="evidence" value="ECO:0007669"/>
    <property type="project" value="UniProtKB-SubCell"/>
</dbReference>
<protein>
    <recommendedName>
        <fullName evidence="6">Protein ST7 homolog</fullName>
    </recommendedName>
</protein>
<reference evidence="7 8" key="1">
    <citation type="journal article" date="2015" name="Parasit. Vectors">
        <title>Draft genome of the scabies mite.</title>
        <authorList>
            <person name="Rider S.D.Jr."/>
            <person name="Morgan M.S."/>
            <person name="Arlian L.G."/>
        </authorList>
    </citation>
    <scope>NUCLEOTIDE SEQUENCE [LARGE SCALE GENOMIC DNA]</scope>
    <source>
        <strain evidence="7">Arlian Lab</strain>
    </source>
</reference>
<comment type="caution">
    <text evidence="7">The sequence shown here is derived from an EMBL/GenBank/DDBJ whole genome shotgun (WGS) entry which is preliminary data.</text>
</comment>
<organism evidence="7 8">
    <name type="scientific">Sarcoptes scabiei</name>
    <name type="common">Itch mite</name>
    <name type="synonym">Acarus scabiei</name>
    <dbReference type="NCBI Taxonomy" id="52283"/>
    <lineage>
        <taxon>Eukaryota</taxon>
        <taxon>Metazoa</taxon>
        <taxon>Ecdysozoa</taxon>
        <taxon>Arthropoda</taxon>
        <taxon>Chelicerata</taxon>
        <taxon>Arachnida</taxon>
        <taxon>Acari</taxon>
        <taxon>Acariformes</taxon>
        <taxon>Sarcoptiformes</taxon>
        <taxon>Astigmata</taxon>
        <taxon>Psoroptidia</taxon>
        <taxon>Sarcoptoidea</taxon>
        <taxon>Sarcoptidae</taxon>
        <taxon>Sarcoptinae</taxon>
        <taxon>Sarcoptes</taxon>
    </lineage>
</organism>
<comment type="similarity">
    <text evidence="2">Belongs to the ST7 family.</text>
</comment>
<evidence type="ECO:0000256" key="1">
    <source>
        <dbReference type="ARBA" id="ARBA00004141"/>
    </source>
</evidence>
<name>A0A132AEF0_SARSC</name>
<dbReference type="PANTHER" id="PTHR12745">
    <property type="entry name" value="SUPPRESSION OF TUMORIGENICITY 7"/>
    <property type="match status" value="1"/>
</dbReference>
<dbReference type="VEuPathDB" id="VectorBase:SSCA002078"/>
<evidence type="ECO:0000256" key="3">
    <source>
        <dbReference type="ARBA" id="ARBA00022692"/>
    </source>
</evidence>
<evidence type="ECO:0000256" key="2">
    <source>
        <dbReference type="ARBA" id="ARBA00009751"/>
    </source>
</evidence>